<reference evidence="5 6" key="1">
    <citation type="submission" date="2023-03" db="EMBL/GenBank/DDBJ databases">
        <title>YIM 133296 draft genome.</title>
        <authorList>
            <person name="Xiong L."/>
        </authorList>
    </citation>
    <scope>NUCLEOTIDE SEQUENCE [LARGE SCALE GENOMIC DNA]</scope>
    <source>
        <strain evidence="5 6">YIM 133296</strain>
    </source>
</reference>
<feature type="domain" description="DNA methylase N-4/N-6" evidence="4">
    <location>
        <begin position="25"/>
        <end position="79"/>
    </location>
</feature>
<dbReference type="GO" id="GO:0008168">
    <property type="term" value="F:methyltransferase activity"/>
    <property type="evidence" value="ECO:0007669"/>
    <property type="project" value="UniProtKB-KW"/>
</dbReference>
<keyword evidence="1 5" id="KW-0489">Methyltransferase</keyword>
<dbReference type="RefSeq" id="WP_277193402.1">
    <property type="nucleotide sequence ID" value="NZ_JAROAV010000052.1"/>
</dbReference>
<dbReference type="Gene3D" id="3.40.50.150">
    <property type="entry name" value="Vaccinia Virus protein VP39"/>
    <property type="match status" value="2"/>
</dbReference>
<evidence type="ECO:0000256" key="1">
    <source>
        <dbReference type="ARBA" id="ARBA00022603"/>
    </source>
</evidence>
<keyword evidence="6" id="KW-1185">Reference proteome</keyword>
<dbReference type="Pfam" id="PF01555">
    <property type="entry name" value="N6_N4_Mtase"/>
    <property type="match status" value="1"/>
</dbReference>
<dbReference type="PRINTS" id="PR00508">
    <property type="entry name" value="S21N4MTFRASE"/>
</dbReference>
<sequence length="213" mass="23388">MRPYVLVRYNDVVRERHPRADEDVHFAESVVEAVLEDLTAPGDRVLDPFAGFGTTLRVAEQMGRHAVGVEMLPARCDIIRSSTQQPVVQGDARELATLLEGPFDLVLSSPPYMTEYDHPEDPLAAYGSDGPGYATYLTQLTDVMEQAVSLLRPQGYLVLNVANIASPGHFTPLAWDVARSVAGVARLVQDVMVCWDHPLGDLAGDYLLVFRAP</sequence>
<comment type="caution">
    <text evidence="5">The sequence shown here is derived from an EMBL/GenBank/DDBJ whole genome shotgun (WGS) entry which is preliminary data.</text>
</comment>
<dbReference type="EMBL" id="JAROAV010000052">
    <property type="protein sequence ID" value="MDF8266181.1"/>
    <property type="molecule type" value="Genomic_DNA"/>
</dbReference>
<comment type="similarity">
    <text evidence="3">Belongs to the N(4)/N(6)-methyltransferase family.</text>
</comment>
<evidence type="ECO:0000256" key="2">
    <source>
        <dbReference type="ARBA" id="ARBA00022679"/>
    </source>
</evidence>
<dbReference type="Proteomes" id="UP001528912">
    <property type="component" value="Unassembled WGS sequence"/>
</dbReference>
<accession>A0ABT6CBP6</accession>
<evidence type="ECO:0000256" key="3">
    <source>
        <dbReference type="RuleBase" id="RU362026"/>
    </source>
</evidence>
<keyword evidence="2" id="KW-0808">Transferase</keyword>
<protein>
    <recommendedName>
        <fullName evidence="3">Methyltransferase</fullName>
        <ecNumber evidence="3">2.1.1.-</ecNumber>
    </recommendedName>
</protein>
<evidence type="ECO:0000259" key="4">
    <source>
        <dbReference type="Pfam" id="PF01555"/>
    </source>
</evidence>
<dbReference type="InterPro" id="IPR029063">
    <property type="entry name" value="SAM-dependent_MTases_sf"/>
</dbReference>
<evidence type="ECO:0000313" key="6">
    <source>
        <dbReference type="Proteomes" id="UP001528912"/>
    </source>
</evidence>
<organism evidence="5 6">
    <name type="scientific">Luteipulveratus flavus</name>
    <dbReference type="NCBI Taxonomy" id="3031728"/>
    <lineage>
        <taxon>Bacteria</taxon>
        <taxon>Bacillati</taxon>
        <taxon>Actinomycetota</taxon>
        <taxon>Actinomycetes</taxon>
        <taxon>Micrococcales</taxon>
        <taxon>Dermacoccaceae</taxon>
        <taxon>Luteipulveratus</taxon>
    </lineage>
</organism>
<dbReference type="InterPro" id="IPR002941">
    <property type="entry name" value="DNA_methylase_N4/N6"/>
</dbReference>
<proteinExistence type="inferred from homology"/>
<dbReference type="EC" id="2.1.1.-" evidence="3"/>
<name>A0ABT6CBP6_9MICO</name>
<evidence type="ECO:0000313" key="5">
    <source>
        <dbReference type="EMBL" id="MDF8266181.1"/>
    </source>
</evidence>
<dbReference type="CDD" id="cd02440">
    <property type="entry name" value="AdoMet_MTases"/>
    <property type="match status" value="1"/>
</dbReference>
<gene>
    <name evidence="5" type="ORF">P4R38_18170</name>
</gene>
<dbReference type="GO" id="GO:0032259">
    <property type="term" value="P:methylation"/>
    <property type="evidence" value="ECO:0007669"/>
    <property type="project" value="UniProtKB-KW"/>
</dbReference>
<dbReference type="SUPFAM" id="SSF53335">
    <property type="entry name" value="S-adenosyl-L-methionine-dependent methyltransferases"/>
    <property type="match status" value="1"/>
</dbReference>
<dbReference type="InterPro" id="IPR001091">
    <property type="entry name" value="RM_Methyltransferase"/>
</dbReference>